<keyword evidence="6 9" id="KW-0560">Oxidoreductase</keyword>
<comment type="subcellular location">
    <subcellularLocation>
        <location evidence="9">Mitochondrion</location>
    </subcellularLocation>
</comment>
<evidence type="ECO:0000256" key="1">
    <source>
        <dbReference type="ARBA" id="ARBA00001974"/>
    </source>
</evidence>
<dbReference type="EMBL" id="BEYU01000125">
    <property type="protein sequence ID" value="GBG32584.1"/>
    <property type="molecule type" value="Genomic_DNA"/>
</dbReference>
<dbReference type="GO" id="GO:0019805">
    <property type="term" value="P:quinolinate biosynthetic process"/>
    <property type="evidence" value="ECO:0007669"/>
    <property type="project" value="UniProtKB-UniRule"/>
</dbReference>
<evidence type="ECO:0000256" key="8">
    <source>
        <dbReference type="ARBA" id="ARBA00047818"/>
    </source>
</evidence>
<reference evidence="11 12" key="1">
    <citation type="submission" date="2017-12" db="EMBL/GenBank/DDBJ databases">
        <title>Sequencing, de novo assembly and annotation of complete genome of a new Thraustochytrid species, strain FCC1311.</title>
        <authorList>
            <person name="Sedici K."/>
            <person name="Godart F."/>
            <person name="Aiese Cigliano R."/>
            <person name="Sanseverino W."/>
            <person name="Barakat M."/>
            <person name="Ortet P."/>
            <person name="Marechal E."/>
            <person name="Cagnac O."/>
            <person name="Amato A."/>
        </authorList>
    </citation>
    <scope>NUCLEOTIDE SEQUENCE [LARGE SCALE GENOMIC DNA]</scope>
</reference>
<protein>
    <recommendedName>
        <fullName evidence="9">Kynurenine 3-monooxygenase</fullName>
        <ecNumber evidence="9">1.14.13.9</ecNumber>
    </recommendedName>
    <alternativeName>
        <fullName evidence="9">Kynurenine 3-hydroxylase</fullName>
    </alternativeName>
</protein>
<dbReference type="PANTHER" id="PTHR46028:SF2">
    <property type="entry name" value="KYNURENINE 3-MONOOXYGENASE"/>
    <property type="match status" value="1"/>
</dbReference>
<dbReference type="Gene3D" id="3.50.50.60">
    <property type="entry name" value="FAD/NAD(P)-binding domain"/>
    <property type="match status" value="1"/>
</dbReference>
<proteinExistence type="inferred from homology"/>
<dbReference type="GO" id="GO:0005741">
    <property type="term" value="C:mitochondrial outer membrane"/>
    <property type="evidence" value="ECO:0007669"/>
    <property type="project" value="TreeGrafter"/>
</dbReference>
<comment type="caution">
    <text evidence="11">The sequence shown here is derived from an EMBL/GenBank/DDBJ whole genome shotgun (WGS) entry which is preliminary data.</text>
</comment>
<evidence type="ECO:0000313" key="12">
    <source>
        <dbReference type="Proteomes" id="UP000241890"/>
    </source>
</evidence>
<dbReference type="GO" id="GO:0070189">
    <property type="term" value="P:kynurenine metabolic process"/>
    <property type="evidence" value="ECO:0007669"/>
    <property type="project" value="TreeGrafter"/>
</dbReference>
<keyword evidence="2 9" id="KW-0285">Flavoprotein</keyword>
<dbReference type="OrthoDB" id="655030at2759"/>
<dbReference type="GO" id="GO:0071949">
    <property type="term" value="F:FAD binding"/>
    <property type="evidence" value="ECO:0007669"/>
    <property type="project" value="InterPro"/>
</dbReference>
<feature type="domain" description="FAD-binding" evidence="10">
    <location>
        <begin position="6"/>
        <end position="354"/>
    </location>
</feature>
<keyword evidence="4 9" id="KW-0274">FAD</keyword>
<accession>A0A2R5GXA7</accession>
<dbReference type="PANTHER" id="PTHR46028">
    <property type="entry name" value="KYNURENINE 3-MONOOXYGENASE"/>
    <property type="match status" value="1"/>
</dbReference>
<dbReference type="GO" id="GO:0006569">
    <property type="term" value="P:L-tryptophan catabolic process"/>
    <property type="evidence" value="ECO:0007669"/>
    <property type="project" value="UniProtKB-UniRule"/>
</dbReference>
<comment type="similarity">
    <text evidence="9">Belongs to the aromatic-ring hydroxylase family. KMO subfamily.</text>
</comment>
<dbReference type="GO" id="GO:0004502">
    <property type="term" value="F:kynurenine 3-monooxygenase activity"/>
    <property type="evidence" value="ECO:0007669"/>
    <property type="project" value="UniProtKB-UniRule"/>
</dbReference>
<sequence length="485" mass="53790">MARAEKVVVVGGGPVGALAATALAKAGFRVTLVERRDDLRQHEEQELAENATDKSASKRSINLALSYRGIEALRAVGLDEAALKIAIPMHGRLIHMPDGTRRFQRYDETDVTNHINSISREDLNKLLLDAAAAQSGIEMLFGQQLLHIDKAGRLHFAKTASVGSGTYNDCAEGDLVIDDADLILGCDGAYSSVRESLTRLQSTNFSRRYISHGYKELEVRPDEKSGKYKIEPAEALSIWPRGDFMMIALPNLDYSFTCTIFAPLEELQSLSEDADIKAYFEQNFPGIIPYMPDYVDQFKRNPACRLVTSRVDPWNLGHKIVLLGDAAHAMVPFYGQGMNSGMEDVLELMETLSQHEMDITRAIPAFAVSRMPRGNAIADLSLDNYMEMRSHTASRLFLLRKRLEGWLNALFPSHWVPLYKMVAFTRIPYDEAVRREARQSSILEVSAIVSAVGLVALSSIAGLAFWSGSLNPFERTSLSGRSSGR</sequence>
<dbReference type="InterPro" id="IPR036188">
    <property type="entry name" value="FAD/NAD-bd_sf"/>
</dbReference>
<evidence type="ECO:0000313" key="11">
    <source>
        <dbReference type="EMBL" id="GBG32584.1"/>
    </source>
</evidence>
<dbReference type="EC" id="1.14.13.9" evidence="9"/>
<evidence type="ECO:0000256" key="9">
    <source>
        <dbReference type="HAMAP-Rule" id="MF_03018"/>
    </source>
</evidence>
<dbReference type="InParanoid" id="A0A2R5GXA7"/>
<dbReference type="Proteomes" id="UP000241890">
    <property type="component" value="Unassembled WGS sequence"/>
</dbReference>
<keyword evidence="7 9" id="KW-0503">Monooxygenase</keyword>
<evidence type="ECO:0000256" key="3">
    <source>
        <dbReference type="ARBA" id="ARBA00022642"/>
    </source>
</evidence>
<dbReference type="InterPro" id="IPR002938">
    <property type="entry name" value="FAD-bd"/>
</dbReference>
<evidence type="ECO:0000256" key="6">
    <source>
        <dbReference type="ARBA" id="ARBA00023002"/>
    </source>
</evidence>
<comment type="pathway">
    <text evidence="9">Cofactor biosynthesis; NAD(+) biosynthesis; quinolinate from L-kynurenine: step 1/3.</text>
</comment>
<name>A0A2R5GXA7_9STRA</name>
<dbReference type="Pfam" id="PF01494">
    <property type="entry name" value="FAD_binding_3"/>
    <property type="match status" value="1"/>
</dbReference>
<dbReference type="SUPFAM" id="SSF51905">
    <property type="entry name" value="FAD/NAD(P)-binding domain"/>
    <property type="match status" value="1"/>
</dbReference>
<keyword evidence="5 9" id="KW-0521">NADP</keyword>
<dbReference type="HAMAP" id="MF_01971">
    <property type="entry name" value="Kynurenine_monooxygenase"/>
    <property type="match status" value="1"/>
</dbReference>
<dbReference type="PRINTS" id="PR00420">
    <property type="entry name" value="RNGMNOXGNASE"/>
</dbReference>
<evidence type="ECO:0000256" key="7">
    <source>
        <dbReference type="ARBA" id="ARBA00023033"/>
    </source>
</evidence>
<dbReference type="AlphaFoldDB" id="A0A2R5GXA7"/>
<dbReference type="InterPro" id="IPR027545">
    <property type="entry name" value="Kynurenine_monooxygenase"/>
</dbReference>
<keyword evidence="9" id="KW-0496">Mitochondrion</keyword>
<evidence type="ECO:0000256" key="5">
    <source>
        <dbReference type="ARBA" id="ARBA00022857"/>
    </source>
</evidence>
<dbReference type="GO" id="GO:0034354">
    <property type="term" value="P:'de novo' NAD+ biosynthetic process from L-tryptophan"/>
    <property type="evidence" value="ECO:0007669"/>
    <property type="project" value="UniProtKB-UniRule"/>
</dbReference>
<keyword evidence="12" id="KW-1185">Reference proteome</keyword>
<evidence type="ECO:0000256" key="2">
    <source>
        <dbReference type="ARBA" id="ARBA00022630"/>
    </source>
</evidence>
<organism evidence="11 12">
    <name type="scientific">Hondaea fermentalgiana</name>
    <dbReference type="NCBI Taxonomy" id="2315210"/>
    <lineage>
        <taxon>Eukaryota</taxon>
        <taxon>Sar</taxon>
        <taxon>Stramenopiles</taxon>
        <taxon>Bigyra</taxon>
        <taxon>Labyrinthulomycetes</taxon>
        <taxon>Thraustochytrida</taxon>
        <taxon>Thraustochytriidae</taxon>
        <taxon>Hondaea</taxon>
    </lineage>
</organism>
<evidence type="ECO:0000256" key="4">
    <source>
        <dbReference type="ARBA" id="ARBA00022827"/>
    </source>
</evidence>
<evidence type="ECO:0000259" key="10">
    <source>
        <dbReference type="Pfam" id="PF01494"/>
    </source>
</evidence>
<keyword evidence="3 9" id="KW-0662">Pyridine nucleotide biosynthesis</keyword>
<dbReference type="UniPathway" id="UPA00253">
    <property type="reaction ID" value="UER00328"/>
</dbReference>
<gene>
    <name evidence="9" type="primary">KMO</name>
    <name evidence="11" type="ORF">FCC1311_088092</name>
</gene>
<comment type="cofactor">
    <cofactor evidence="1 9">
        <name>FAD</name>
        <dbReference type="ChEBI" id="CHEBI:57692"/>
    </cofactor>
</comment>
<comment type="function">
    <text evidence="9">Catalyzes the hydroxylation of L-kynurenine (L-Kyn) to form 3-hydroxy-L-kynurenine (L-3OHKyn). Required for synthesis of quinolinic acid.</text>
</comment>
<comment type="catalytic activity">
    <reaction evidence="8 9">
        <text>L-kynurenine + NADPH + O2 + H(+) = 3-hydroxy-L-kynurenine + NADP(+) + H2O</text>
        <dbReference type="Rhea" id="RHEA:20545"/>
        <dbReference type="ChEBI" id="CHEBI:15377"/>
        <dbReference type="ChEBI" id="CHEBI:15378"/>
        <dbReference type="ChEBI" id="CHEBI:15379"/>
        <dbReference type="ChEBI" id="CHEBI:57783"/>
        <dbReference type="ChEBI" id="CHEBI:57959"/>
        <dbReference type="ChEBI" id="CHEBI:58125"/>
        <dbReference type="ChEBI" id="CHEBI:58349"/>
        <dbReference type="EC" id="1.14.13.9"/>
    </reaction>
</comment>
<dbReference type="GO" id="GO:0043420">
    <property type="term" value="P:anthranilate metabolic process"/>
    <property type="evidence" value="ECO:0007669"/>
    <property type="project" value="UniProtKB-UniRule"/>
</dbReference>